<feature type="region of interest" description="Disordered" evidence="1">
    <location>
        <begin position="83"/>
        <end position="119"/>
    </location>
</feature>
<feature type="non-terminal residue" evidence="2">
    <location>
        <position position="212"/>
    </location>
</feature>
<proteinExistence type="predicted"/>
<feature type="compositionally biased region" description="Basic residues" evidence="1">
    <location>
        <begin position="93"/>
        <end position="110"/>
    </location>
</feature>
<comment type="caution">
    <text evidence="2">The sequence shown here is derived from an EMBL/GenBank/DDBJ whole genome shotgun (WGS) entry which is preliminary data.</text>
</comment>
<feature type="compositionally biased region" description="Gly residues" evidence="1">
    <location>
        <begin position="158"/>
        <end position="167"/>
    </location>
</feature>
<name>A0A9W7EE06_9STRA</name>
<protein>
    <submittedName>
        <fullName evidence="2">Uncharacterized protein</fullName>
    </submittedName>
</protein>
<evidence type="ECO:0000313" key="3">
    <source>
        <dbReference type="Proteomes" id="UP001165082"/>
    </source>
</evidence>
<evidence type="ECO:0000313" key="2">
    <source>
        <dbReference type="EMBL" id="GMH74585.1"/>
    </source>
</evidence>
<gene>
    <name evidence="2" type="ORF">TrRE_jg807</name>
</gene>
<organism evidence="2 3">
    <name type="scientific">Triparma retinervis</name>
    <dbReference type="NCBI Taxonomy" id="2557542"/>
    <lineage>
        <taxon>Eukaryota</taxon>
        <taxon>Sar</taxon>
        <taxon>Stramenopiles</taxon>
        <taxon>Ochrophyta</taxon>
        <taxon>Bolidophyceae</taxon>
        <taxon>Parmales</taxon>
        <taxon>Triparmaceae</taxon>
        <taxon>Triparma</taxon>
    </lineage>
</organism>
<feature type="region of interest" description="Disordered" evidence="1">
    <location>
        <begin position="144"/>
        <end position="212"/>
    </location>
</feature>
<dbReference type="EMBL" id="BRXZ01003000">
    <property type="protein sequence ID" value="GMH74585.1"/>
    <property type="molecule type" value="Genomic_DNA"/>
</dbReference>
<reference evidence="2" key="1">
    <citation type="submission" date="2022-07" db="EMBL/GenBank/DDBJ databases">
        <title>Genome analysis of Parmales, a sister group of diatoms, reveals the evolutionary specialization of diatoms from phago-mixotrophs to photoautotrophs.</title>
        <authorList>
            <person name="Ban H."/>
            <person name="Sato S."/>
            <person name="Yoshikawa S."/>
            <person name="Kazumasa Y."/>
            <person name="Nakamura Y."/>
            <person name="Ichinomiya M."/>
            <person name="Saitoh K."/>
            <person name="Sato N."/>
            <person name="Blanc-Mathieu R."/>
            <person name="Endo H."/>
            <person name="Kuwata A."/>
            <person name="Ogata H."/>
        </authorList>
    </citation>
    <scope>NUCLEOTIDE SEQUENCE</scope>
</reference>
<sequence length="212" mass="21891">MDGVALLGAMNSEEHMMNEHLIPINSTGSGGGGGGRLSPPAPVPKIRKATLVALEEREEEMKRQAMKLGGMKKGEGRGMQEEAFNIGTGGGWRKIKTKKGAKKGKSKKKGGGGSGGGSQRVECIVYTESKKAKAIDNAITSHMNTNVSAGRGDRQNVGGDGGGGGNHGQQLKSNEGKCASPVQSGLTQGRPPPGRRSFVPPAVISTYSIPEG</sequence>
<dbReference type="Proteomes" id="UP001165082">
    <property type="component" value="Unassembled WGS sequence"/>
</dbReference>
<evidence type="ECO:0000256" key="1">
    <source>
        <dbReference type="SAM" id="MobiDB-lite"/>
    </source>
</evidence>
<accession>A0A9W7EE06</accession>
<keyword evidence="3" id="KW-1185">Reference proteome</keyword>
<dbReference type="AlphaFoldDB" id="A0A9W7EE06"/>